<dbReference type="SUPFAM" id="SSF56300">
    <property type="entry name" value="Metallo-dependent phosphatases"/>
    <property type="match status" value="1"/>
</dbReference>
<keyword evidence="1" id="KW-0732">Signal</keyword>
<dbReference type="Gene3D" id="3.60.21.10">
    <property type="match status" value="1"/>
</dbReference>
<evidence type="ECO:0000256" key="1">
    <source>
        <dbReference type="SAM" id="SignalP"/>
    </source>
</evidence>
<feature type="chain" id="PRO_5039918799" evidence="1">
    <location>
        <begin position="24"/>
        <end position="357"/>
    </location>
</feature>
<proteinExistence type="predicted"/>
<protein>
    <submittedName>
        <fullName evidence="2">Metallophosphoesterase</fullName>
    </submittedName>
</protein>
<reference evidence="2" key="1">
    <citation type="submission" date="2021-04" db="EMBL/GenBank/DDBJ databases">
        <title>Phylogenetic analysis of Acidobacteriaceae.</title>
        <authorList>
            <person name="Qiu L."/>
            <person name="Zhang Q."/>
        </authorList>
    </citation>
    <scope>NUCLEOTIDE SEQUENCE</scope>
    <source>
        <strain evidence="2">DSM 25168</strain>
    </source>
</reference>
<dbReference type="Proteomes" id="UP001059380">
    <property type="component" value="Chromosome"/>
</dbReference>
<feature type="signal peptide" evidence="1">
    <location>
        <begin position="1"/>
        <end position="23"/>
    </location>
</feature>
<accession>A0A9J7BXM6</accession>
<dbReference type="InterPro" id="IPR029052">
    <property type="entry name" value="Metallo-depent_PP-like"/>
</dbReference>
<gene>
    <name evidence="2" type="ORF">MOP44_07505</name>
</gene>
<dbReference type="EMBL" id="CP093313">
    <property type="protein sequence ID" value="UWZ85782.1"/>
    <property type="molecule type" value="Genomic_DNA"/>
</dbReference>
<dbReference type="AlphaFoldDB" id="A0A9J7BXM6"/>
<sequence length="357" mass="39770">MSKLKLPLVLAISCLLMTPIAFSQSSASTWTFAVSGDSRNCGDFVMPAIAAKVKAEKDSFYWHLGDFRVMGKEPDQDMASMQPAGKRLTADEYYKTAWDDFLEHQMAPFAPLPVFLGRGNHDTHPPMTRDGYTIKFSRFLDRPEIAETRKKDGTDAAPVGPWYHWVENGVDFITLDNSTKDEFTDEQLRWLRAVLDHDLAPGSGVNAIVAGAHEALPHSTGAEHAMDDWELGERTGEMVYHWFYGAQAAGKHVYLIASHSHYYSPNIYDTAYWKQHTTKVVPGMIIGSAGAHRYALPKSAKKGAKTMIYGFVQGTVHPDGTIDFALKELSEQDLMSAKWPNAPADAIHECYIHNGDE</sequence>
<evidence type="ECO:0000313" key="2">
    <source>
        <dbReference type="EMBL" id="UWZ85782.1"/>
    </source>
</evidence>
<name>A0A9J7BXM6_9BACT</name>
<organism evidence="2 3">
    <name type="scientific">Occallatibacter riparius</name>
    <dbReference type="NCBI Taxonomy" id="1002689"/>
    <lineage>
        <taxon>Bacteria</taxon>
        <taxon>Pseudomonadati</taxon>
        <taxon>Acidobacteriota</taxon>
        <taxon>Terriglobia</taxon>
        <taxon>Terriglobales</taxon>
        <taxon>Acidobacteriaceae</taxon>
        <taxon>Occallatibacter</taxon>
    </lineage>
</organism>
<keyword evidence="3" id="KW-1185">Reference proteome</keyword>
<evidence type="ECO:0000313" key="3">
    <source>
        <dbReference type="Proteomes" id="UP001059380"/>
    </source>
</evidence>
<dbReference type="KEGG" id="orp:MOP44_07505"/>
<dbReference type="RefSeq" id="WP_260795384.1">
    <property type="nucleotide sequence ID" value="NZ_CP093313.1"/>
</dbReference>